<organism evidence="1 2">
    <name type="scientific">Cinara cedri</name>
    <dbReference type="NCBI Taxonomy" id="506608"/>
    <lineage>
        <taxon>Eukaryota</taxon>
        <taxon>Metazoa</taxon>
        <taxon>Ecdysozoa</taxon>
        <taxon>Arthropoda</taxon>
        <taxon>Hexapoda</taxon>
        <taxon>Insecta</taxon>
        <taxon>Pterygota</taxon>
        <taxon>Neoptera</taxon>
        <taxon>Paraneoptera</taxon>
        <taxon>Hemiptera</taxon>
        <taxon>Sternorrhyncha</taxon>
        <taxon>Aphidomorpha</taxon>
        <taxon>Aphidoidea</taxon>
        <taxon>Aphididae</taxon>
        <taxon>Lachninae</taxon>
        <taxon>Cinara</taxon>
    </lineage>
</organism>
<gene>
    <name evidence="1" type="ORF">CINCED_3A013364</name>
</gene>
<dbReference type="Proteomes" id="UP000325440">
    <property type="component" value="Unassembled WGS sequence"/>
</dbReference>
<dbReference type="AlphaFoldDB" id="A0A5E4M207"/>
<name>A0A5E4M207_9HEMI</name>
<evidence type="ECO:0000313" key="1">
    <source>
        <dbReference type="EMBL" id="VVC26034.1"/>
    </source>
</evidence>
<accession>A0A5E4M207</accession>
<proteinExistence type="predicted"/>
<dbReference type="EMBL" id="CABPRJ010000024">
    <property type="protein sequence ID" value="VVC26034.1"/>
    <property type="molecule type" value="Genomic_DNA"/>
</dbReference>
<reference evidence="1 2" key="1">
    <citation type="submission" date="2019-08" db="EMBL/GenBank/DDBJ databases">
        <authorList>
            <person name="Alioto T."/>
            <person name="Alioto T."/>
            <person name="Gomez Garrido J."/>
        </authorList>
    </citation>
    <scope>NUCLEOTIDE SEQUENCE [LARGE SCALE GENOMIC DNA]</scope>
</reference>
<keyword evidence="2" id="KW-1185">Reference proteome</keyword>
<sequence length="108" mass="12908">MGCLFCKNPPVDETPSSRFAKTDDKGDCGDMFHHKCRSLRDREHITAIRNGNFQLWLKNNHHLRKKPQDIPLSRSLTIYYLFKESNYYDIKDGKTKRPRGIEFLRYWT</sequence>
<evidence type="ECO:0000313" key="2">
    <source>
        <dbReference type="Proteomes" id="UP000325440"/>
    </source>
</evidence>
<protein>
    <submittedName>
        <fullName evidence="1">Uncharacterized protein</fullName>
    </submittedName>
</protein>